<proteinExistence type="predicted"/>
<accession>A0A4Y2JB70</accession>
<organism evidence="1 2">
    <name type="scientific">Araneus ventricosus</name>
    <name type="common">Orbweaver spider</name>
    <name type="synonym">Epeira ventricosa</name>
    <dbReference type="NCBI Taxonomy" id="182803"/>
    <lineage>
        <taxon>Eukaryota</taxon>
        <taxon>Metazoa</taxon>
        <taxon>Ecdysozoa</taxon>
        <taxon>Arthropoda</taxon>
        <taxon>Chelicerata</taxon>
        <taxon>Arachnida</taxon>
        <taxon>Araneae</taxon>
        <taxon>Araneomorphae</taxon>
        <taxon>Entelegynae</taxon>
        <taxon>Araneoidea</taxon>
        <taxon>Araneidae</taxon>
        <taxon>Araneus</taxon>
    </lineage>
</organism>
<comment type="caution">
    <text evidence="1">The sequence shown here is derived from an EMBL/GenBank/DDBJ whole genome shotgun (WGS) entry which is preliminary data.</text>
</comment>
<keyword evidence="2" id="KW-1185">Reference proteome</keyword>
<reference evidence="1 2" key="1">
    <citation type="journal article" date="2019" name="Sci. Rep.">
        <title>Orb-weaving spider Araneus ventricosus genome elucidates the spidroin gene catalogue.</title>
        <authorList>
            <person name="Kono N."/>
            <person name="Nakamura H."/>
            <person name="Ohtoshi R."/>
            <person name="Moran D.A.P."/>
            <person name="Shinohara A."/>
            <person name="Yoshida Y."/>
            <person name="Fujiwara M."/>
            <person name="Mori M."/>
            <person name="Tomita M."/>
            <person name="Arakawa K."/>
        </authorList>
    </citation>
    <scope>NUCLEOTIDE SEQUENCE [LARGE SCALE GENOMIC DNA]</scope>
</reference>
<evidence type="ECO:0000313" key="1">
    <source>
        <dbReference type="EMBL" id="GBM87317.1"/>
    </source>
</evidence>
<gene>
    <name evidence="1" type="ORF">AVEN_32689_1</name>
</gene>
<dbReference type="EMBL" id="BGPR01109851">
    <property type="protein sequence ID" value="GBM87317.1"/>
    <property type="molecule type" value="Genomic_DNA"/>
</dbReference>
<protein>
    <submittedName>
        <fullName evidence="1">Uncharacterized protein</fullName>
    </submittedName>
</protein>
<dbReference type="AlphaFoldDB" id="A0A4Y2JB70"/>
<feature type="non-terminal residue" evidence="1">
    <location>
        <position position="1"/>
    </location>
</feature>
<dbReference type="Proteomes" id="UP000499080">
    <property type="component" value="Unassembled WGS sequence"/>
</dbReference>
<evidence type="ECO:0000313" key="2">
    <source>
        <dbReference type="Proteomes" id="UP000499080"/>
    </source>
</evidence>
<name>A0A4Y2JB70_ARAVE</name>
<sequence>VRAFRHCFFCDYTTDYTNFEVDYAKYTVVVSSNTAVAASVTASSDTAFRPLPALTPSDPVSSNFSIIPLSATADIRPLR</sequence>